<keyword evidence="1" id="KW-0732">Signal</keyword>
<reference evidence="3 4" key="1">
    <citation type="submission" date="2023-09" db="EMBL/GenBank/DDBJ databases">
        <authorList>
            <person name="Rey-Velasco X."/>
        </authorList>
    </citation>
    <scope>NUCLEOTIDE SEQUENCE [LARGE SCALE GENOMIC DNA]</scope>
    <source>
        <strain evidence="3 4">W335</strain>
    </source>
</reference>
<gene>
    <name evidence="3" type="ORF">RM532_06720</name>
</gene>
<sequence>MSGFARCWPALFLVLLGIGSAAADIRVQVRETVNDGEPSHAVHWFGDQRSMRDDGNRYIITRLDLGKIFIVNRLAQQYRVIPLPDRPAEEPPAVSVERTDDVREIEGWPARRYRIGGAAAGDMTIDVWISDEVPVDIAGFRRLMVNLGQRPGSEWMQAYRQIPGFPVLQEVTLTRPELRLHSKSRVMSIEQAEPAADTYDPPEDYEQVP</sequence>
<dbReference type="EMBL" id="JAVRIB010000005">
    <property type="protein sequence ID" value="MDT0634645.1"/>
    <property type="molecule type" value="Genomic_DNA"/>
</dbReference>
<organism evidence="3 4">
    <name type="scientific">Spectribacter hydrogenoxidans</name>
    <dbReference type="NCBI Taxonomy" id="3075608"/>
    <lineage>
        <taxon>Bacteria</taxon>
        <taxon>Pseudomonadati</taxon>
        <taxon>Pseudomonadota</taxon>
        <taxon>Gammaproteobacteria</taxon>
        <taxon>Salinisphaerales</taxon>
        <taxon>Salinisphaeraceae</taxon>
        <taxon>Spectribacter</taxon>
    </lineage>
</organism>
<dbReference type="Pfam" id="PF14371">
    <property type="entry name" value="DUF4412"/>
    <property type="match status" value="1"/>
</dbReference>
<dbReference type="RefSeq" id="WP_311652443.1">
    <property type="nucleotide sequence ID" value="NZ_JAVRIB010000005.1"/>
</dbReference>
<protein>
    <submittedName>
        <fullName evidence="3">DUF4412 domain-containing protein</fullName>
    </submittedName>
</protein>
<proteinExistence type="predicted"/>
<evidence type="ECO:0000259" key="2">
    <source>
        <dbReference type="Pfam" id="PF14371"/>
    </source>
</evidence>
<dbReference type="InterPro" id="IPR025524">
    <property type="entry name" value="DUF4412"/>
</dbReference>
<accession>A0ABU3BZE1</accession>
<evidence type="ECO:0000313" key="3">
    <source>
        <dbReference type="EMBL" id="MDT0634645.1"/>
    </source>
</evidence>
<name>A0ABU3BZE1_9GAMM</name>
<keyword evidence="4" id="KW-1185">Reference proteome</keyword>
<feature type="signal peptide" evidence="1">
    <location>
        <begin position="1"/>
        <end position="23"/>
    </location>
</feature>
<dbReference type="Proteomes" id="UP001251857">
    <property type="component" value="Unassembled WGS sequence"/>
</dbReference>
<feature type="domain" description="DUF4412" evidence="2">
    <location>
        <begin position="66"/>
        <end position="205"/>
    </location>
</feature>
<comment type="caution">
    <text evidence="3">The sequence shown here is derived from an EMBL/GenBank/DDBJ whole genome shotgun (WGS) entry which is preliminary data.</text>
</comment>
<evidence type="ECO:0000256" key="1">
    <source>
        <dbReference type="SAM" id="SignalP"/>
    </source>
</evidence>
<evidence type="ECO:0000313" key="4">
    <source>
        <dbReference type="Proteomes" id="UP001251857"/>
    </source>
</evidence>
<feature type="chain" id="PRO_5046550658" evidence="1">
    <location>
        <begin position="24"/>
        <end position="209"/>
    </location>
</feature>